<keyword evidence="13 16" id="KW-0472">Membrane</keyword>
<evidence type="ECO:0000256" key="14">
    <source>
        <dbReference type="ARBA" id="ARBA00023201"/>
    </source>
</evidence>
<dbReference type="GO" id="GO:0005886">
    <property type="term" value="C:plasma membrane"/>
    <property type="evidence" value="ECO:0007669"/>
    <property type="project" value="UniProtKB-SubCell"/>
</dbReference>
<evidence type="ECO:0000256" key="17">
    <source>
        <dbReference type="RuleBase" id="RU004278"/>
    </source>
</evidence>
<evidence type="ECO:0000313" key="19">
    <source>
        <dbReference type="Proteomes" id="UP000264605"/>
    </source>
</evidence>
<evidence type="ECO:0000256" key="13">
    <source>
        <dbReference type="ARBA" id="ARBA00023136"/>
    </source>
</evidence>
<evidence type="ECO:0000256" key="9">
    <source>
        <dbReference type="ARBA" id="ARBA00022967"/>
    </source>
</evidence>
<keyword evidence="6 16" id="KW-0813">Transport</keyword>
<dbReference type="GeneID" id="99504670"/>
<keyword evidence="10 16" id="KW-1133">Transmembrane helix</keyword>
<keyword evidence="7 16" id="KW-1003">Cell membrane</keyword>
<evidence type="ECO:0000256" key="4">
    <source>
        <dbReference type="ARBA" id="ARBA00005844"/>
    </source>
</evidence>
<dbReference type="Proteomes" id="UP000264605">
    <property type="component" value="Chromosome"/>
</dbReference>
<evidence type="ECO:0000256" key="8">
    <source>
        <dbReference type="ARBA" id="ARBA00022692"/>
    </source>
</evidence>
<keyword evidence="14 16" id="KW-0739">Sodium transport</keyword>
<accession>A0AAD0RYQ4</accession>
<evidence type="ECO:0000256" key="11">
    <source>
        <dbReference type="ARBA" id="ARBA00023053"/>
    </source>
</evidence>
<evidence type="ECO:0000313" key="18">
    <source>
        <dbReference type="EMBL" id="AXV64558.1"/>
    </source>
</evidence>
<dbReference type="HAMAP" id="MF_00404">
    <property type="entry name" value="OadG"/>
    <property type="match status" value="1"/>
</dbReference>
<keyword evidence="9 16" id="KW-1278">Translocase</keyword>
<dbReference type="GO" id="GO:0036376">
    <property type="term" value="P:sodium ion export across plasma membrane"/>
    <property type="evidence" value="ECO:0007669"/>
    <property type="project" value="InterPro"/>
</dbReference>
<proteinExistence type="inferred from homology"/>
<organism evidence="18 19">
    <name type="scientific">Pseudoalteromonas lipolytica</name>
    <dbReference type="NCBI Taxonomy" id="570156"/>
    <lineage>
        <taxon>Bacteria</taxon>
        <taxon>Pseudomonadati</taxon>
        <taxon>Pseudomonadota</taxon>
        <taxon>Gammaproteobacteria</taxon>
        <taxon>Alteromonadales</taxon>
        <taxon>Pseudoalteromonadaceae</taxon>
        <taxon>Pseudoalteromonas</taxon>
    </lineage>
</organism>
<keyword evidence="12 16" id="KW-0406">Ion transport</keyword>
<comment type="subcellular location">
    <subcellularLocation>
        <location evidence="3 16 17">Cell membrane</location>
        <topology evidence="3 16 17">Single-pass membrane protein</topology>
    </subcellularLocation>
</comment>
<comment type="cofactor">
    <cofactor evidence="1 16 17">
        <name>Na(+)</name>
        <dbReference type="ChEBI" id="CHEBI:29101"/>
    </cofactor>
</comment>
<sequence>MDIGGLLTTAASLMLTGMVGVFIFLSILISAVLLMSKLLGRFENSASSVPVRTAKLQPQQGVPPAHIAAISAAIAQFRNKQQ</sequence>
<evidence type="ECO:0000256" key="5">
    <source>
        <dbReference type="ARBA" id="ARBA00011869"/>
    </source>
</evidence>
<dbReference type="Pfam" id="PF04277">
    <property type="entry name" value="OAD_gamma"/>
    <property type="match status" value="1"/>
</dbReference>
<feature type="transmembrane region" description="Helical" evidence="16 17">
    <location>
        <begin position="12"/>
        <end position="35"/>
    </location>
</feature>
<evidence type="ECO:0000256" key="3">
    <source>
        <dbReference type="ARBA" id="ARBA00004162"/>
    </source>
</evidence>
<comment type="function">
    <text evidence="2 16 17">Catalyzes the decarboxylation of oxaloacetate coupled to Na(+) translocation.</text>
</comment>
<evidence type="ECO:0000256" key="1">
    <source>
        <dbReference type="ARBA" id="ARBA00001959"/>
    </source>
</evidence>
<evidence type="ECO:0000256" key="12">
    <source>
        <dbReference type="ARBA" id="ARBA00023065"/>
    </source>
</evidence>
<name>A0AAD0RYQ4_9GAMM</name>
<dbReference type="GO" id="GO:0015081">
    <property type="term" value="F:sodium ion transmembrane transporter activity"/>
    <property type="evidence" value="ECO:0007669"/>
    <property type="project" value="UniProtKB-UniRule"/>
</dbReference>
<comment type="subunit">
    <text evidence="5 16">Heterotrimer of an alpha, a beta and a gamma subunit.</text>
</comment>
<dbReference type="EC" id="7.2.4.2" evidence="16"/>
<comment type="catalytic activity">
    <reaction evidence="15 16 17">
        <text>oxaloacetate + 2 Na(+)(in) + H(+) = pyruvate + 2 Na(+)(out) + CO2</text>
        <dbReference type="Rhea" id="RHEA:57724"/>
        <dbReference type="ChEBI" id="CHEBI:15361"/>
        <dbReference type="ChEBI" id="CHEBI:15378"/>
        <dbReference type="ChEBI" id="CHEBI:16452"/>
        <dbReference type="ChEBI" id="CHEBI:16526"/>
        <dbReference type="ChEBI" id="CHEBI:29101"/>
        <dbReference type="EC" id="7.2.4.2"/>
    </reaction>
</comment>
<evidence type="ECO:0000256" key="2">
    <source>
        <dbReference type="ARBA" id="ARBA00003002"/>
    </source>
</evidence>
<keyword evidence="11 16" id="KW-0915">Sodium</keyword>
<dbReference type="RefSeq" id="WP_065978414.1">
    <property type="nucleotide sequence ID" value="NZ_CP032090.1"/>
</dbReference>
<reference evidence="18 19" key="1">
    <citation type="submission" date="2018-08" db="EMBL/GenBank/DDBJ databases">
        <title>Draft genome sequence of Pseudoalteromonas donghaensis HJ51.</title>
        <authorList>
            <person name="Oh J."/>
            <person name="Roh D."/>
        </authorList>
    </citation>
    <scope>NUCLEOTIDE SEQUENCE [LARGE SCALE GENOMIC DNA]</scope>
    <source>
        <strain evidence="18 19">HJ51</strain>
    </source>
</reference>
<dbReference type="GO" id="GO:0015451">
    <property type="term" value="F:decarboxylation-driven active transmembrane transporter activity"/>
    <property type="evidence" value="ECO:0007669"/>
    <property type="project" value="UniProtKB-EC"/>
</dbReference>
<evidence type="ECO:0000256" key="15">
    <source>
        <dbReference type="ARBA" id="ARBA00048176"/>
    </source>
</evidence>
<comment type="similarity">
    <text evidence="4 16 17">Belongs to the OadG family.</text>
</comment>
<protein>
    <recommendedName>
        <fullName evidence="16">Probable oxaloacetate decarboxylase gamma chain</fullName>
        <ecNumber evidence="16">7.2.4.2</ecNumber>
    </recommendedName>
</protein>
<evidence type="ECO:0000256" key="16">
    <source>
        <dbReference type="HAMAP-Rule" id="MF_00404"/>
    </source>
</evidence>
<keyword evidence="8 16" id="KW-0812">Transmembrane</keyword>
<dbReference type="InterPro" id="IPR023424">
    <property type="entry name" value="OadG"/>
</dbReference>
<dbReference type="InterPro" id="IPR005899">
    <property type="entry name" value="Na_pump_deCOase"/>
</dbReference>
<dbReference type="EMBL" id="CP032090">
    <property type="protein sequence ID" value="AXV64558.1"/>
    <property type="molecule type" value="Genomic_DNA"/>
</dbReference>
<dbReference type="NCBIfam" id="TIGR01195">
    <property type="entry name" value="oadG_fam"/>
    <property type="match status" value="1"/>
</dbReference>
<gene>
    <name evidence="16" type="primary">oadG</name>
    <name evidence="18" type="ORF">D0907_04295</name>
</gene>
<evidence type="ECO:0000256" key="6">
    <source>
        <dbReference type="ARBA" id="ARBA00022448"/>
    </source>
</evidence>
<evidence type="ECO:0000256" key="10">
    <source>
        <dbReference type="ARBA" id="ARBA00022989"/>
    </source>
</evidence>
<evidence type="ECO:0000256" key="7">
    <source>
        <dbReference type="ARBA" id="ARBA00022475"/>
    </source>
</evidence>
<dbReference type="GO" id="GO:0008948">
    <property type="term" value="F:oxaloacetate decarboxylase activity"/>
    <property type="evidence" value="ECO:0007669"/>
    <property type="project" value="UniProtKB-UniRule"/>
</dbReference>
<dbReference type="KEGG" id="pdj:D0907_04295"/>
<dbReference type="AlphaFoldDB" id="A0AAD0RYQ4"/>